<gene>
    <name evidence="2" type="ORF">DCW48_05495</name>
</gene>
<dbReference type="EMBL" id="DNAA01000134">
    <property type="protein sequence ID" value="HBA09051.1"/>
    <property type="molecule type" value="Genomic_DNA"/>
</dbReference>
<dbReference type="STRING" id="1132855.GCA_000384255_00623"/>
<dbReference type="AlphaFoldDB" id="A0A351RAI0"/>
<name>A0A351RAI0_9PROT</name>
<evidence type="ECO:0000259" key="1">
    <source>
        <dbReference type="Pfam" id="PF00460"/>
    </source>
</evidence>
<proteinExistence type="predicted"/>
<dbReference type="InterPro" id="IPR001444">
    <property type="entry name" value="Flag_bb_rod_N"/>
</dbReference>
<keyword evidence="2" id="KW-0966">Cell projection</keyword>
<dbReference type="Pfam" id="PF00460">
    <property type="entry name" value="Flg_bb_rod"/>
    <property type="match status" value="1"/>
</dbReference>
<protein>
    <submittedName>
        <fullName evidence="2">Flagellar basal body rod protein</fullName>
    </submittedName>
</protein>
<evidence type="ECO:0000313" key="3">
    <source>
        <dbReference type="Proteomes" id="UP000264313"/>
    </source>
</evidence>
<accession>A0A351RAI0</accession>
<feature type="domain" description="Flagellar basal body rod protein N-terminal" evidence="1">
    <location>
        <begin position="4"/>
        <end position="33"/>
    </location>
</feature>
<dbReference type="Proteomes" id="UP000264313">
    <property type="component" value="Unassembled WGS sequence"/>
</dbReference>
<keyword evidence="2" id="KW-0282">Flagellum</keyword>
<reference evidence="2 3" key="1">
    <citation type="journal article" date="2018" name="Nat. Biotechnol.">
        <title>A standardized bacterial taxonomy based on genome phylogeny substantially revises the tree of life.</title>
        <authorList>
            <person name="Parks D.H."/>
            <person name="Chuvochina M."/>
            <person name="Waite D.W."/>
            <person name="Rinke C."/>
            <person name="Skarshewski A."/>
            <person name="Chaumeil P.A."/>
            <person name="Hugenholtz P."/>
        </authorList>
    </citation>
    <scope>NUCLEOTIDE SEQUENCE [LARGE SCALE GENOMIC DNA]</scope>
    <source>
        <strain evidence="2">UBA9958</strain>
    </source>
</reference>
<sequence>MNVNTSLSGMYTAQARLDVAANNIANLGTDGFTRKEVVQADLPEGGAKVADIRSAAQSGNNLEADMVEQIKARNTYMTNLSVFKSNNDMLMGTIIDISA</sequence>
<comment type="caution">
    <text evidence="2">The sequence shown here is derived from an EMBL/GenBank/DDBJ whole genome shotgun (WGS) entry which is preliminary data.</text>
</comment>
<organism evidence="2 3">
    <name type="scientific">Methylotenera mobilis</name>
    <dbReference type="NCBI Taxonomy" id="359408"/>
    <lineage>
        <taxon>Bacteria</taxon>
        <taxon>Pseudomonadati</taxon>
        <taxon>Pseudomonadota</taxon>
        <taxon>Betaproteobacteria</taxon>
        <taxon>Nitrosomonadales</taxon>
        <taxon>Methylophilaceae</taxon>
        <taxon>Methylotenera</taxon>
    </lineage>
</organism>
<keyword evidence="2" id="KW-0969">Cilium</keyword>
<evidence type="ECO:0000313" key="2">
    <source>
        <dbReference type="EMBL" id="HBA09051.1"/>
    </source>
</evidence>